<dbReference type="OrthoDB" id="4735656at2"/>
<dbReference type="InParanoid" id="A0LSM9"/>
<evidence type="ECO:0000259" key="1">
    <source>
        <dbReference type="Pfam" id="PF20058"/>
    </source>
</evidence>
<reference evidence="2 3" key="1">
    <citation type="journal article" date="2009" name="Genome Res.">
        <title>Complete genome of the cellulolytic thermophile Acidothermus cellulolyticus 11B provides insights into its ecophysiological and evolutionary adaptations.</title>
        <authorList>
            <person name="Barabote R.D."/>
            <person name="Xie G."/>
            <person name="Leu D.H."/>
            <person name="Normand P."/>
            <person name="Necsulea A."/>
            <person name="Daubin V."/>
            <person name="Medigue C."/>
            <person name="Adney W.S."/>
            <person name="Xu X.C."/>
            <person name="Lapidus A."/>
            <person name="Parales R.E."/>
            <person name="Detter C."/>
            <person name="Pujic P."/>
            <person name="Bruce D."/>
            <person name="Lavire C."/>
            <person name="Challacombe J.F."/>
            <person name="Brettin T.S."/>
            <person name="Berry A.M."/>
        </authorList>
    </citation>
    <scope>NUCLEOTIDE SEQUENCE [LARGE SCALE GENOMIC DNA]</scope>
    <source>
        <strain evidence="3">ATCC 43068 / DSM 8971 / 11B</strain>
    </source>
</reference>
<feature type="domain" description="DUF6457" evidence="1">
    <location>
        <begin position="2"/>
        <end position="80"/>
    </location>
</feature>
<dbReference type="STRING" id="351607.Acel_0666"/>
<evidence type="ECO:0000313" key="3">
    <source>
        <dbReference type="Proteomes" id="UP000008221"/>
    </source>
</evidence>
<dbReference type="HOGENOM" id="CLU_154370_3_0_11"/>
<dbReference type="KEGG" id="ace:Acel_0666"/>
<name>A0LSM9_ACIC1</name>
<keyword evidence="3" id="KW-1185">Reference proteome</keyword>
<dbReference type="EMBL" id="CP000481">
    <property type="protein sequence ID" value="ABK52439.1"/>
    <property type="molecule type" value="Genomic_DNA"/>
</dbReference>
<dbReference type="RefSeq" id="WP_011719502.1">
    <property type="nucleotide sequence ID" value="NC_008578.1"/>
</dbReference>
<dbReference type="Proteomes" id="UP000008221">
    <property type="component" value="Chromosome"/>
</dbReference>
<dbReference type="Pfam" id="PF20058">
    <property type="entry name" value="DUF6457"/>
    <property type="match status" value="1"/>
</dbReference>
<accession>A0LSM9</accession>
<dbReference type="InterPro" id="IPR045598">
    <property type="entry name" value="DUF6457"/>
</dbReference>
<dbReference type="AlphaFoldDB" id="A0LSM9"/>
<protein>
    <recommendedName>
        <fullName evidence="1">DUF6457 domain-containing protein</fullName>
    </recommendedName>
</protein>
<organism evidence="2 3">
    <name type="scientific">Acidothermus cellulolyticus (strain ATCC 43068 / DSM 8971 / 11B)</name>
    <dbReference type="NCBI Taxonomy" id="351607"/>
    <lineage>
        <taxon>Bacteria</taxon>
        <taxon>Bacillati</taxon>
        <taxon>Actinomycetota</taxon>
        <taxon>Actinomycetes</taxon>
        <taxon>Acidothermales</taxon>
        <taxon>Acidothermaceae</taxon>
        <taxon>Acidothermus</taxon>
    </lineage>
</organism>
<gene>
    <name evidence="2" type="ordered locus">Acel_0666</name>
</gene>
<evidence type="ECO:0000313" key="2">
    <source>
        <dbReference type="EMBL" id="ABK52439.1"/>
    </source>
</evidence>
<dbReference type="eggNOG" id="COG0746">
    <property type="taxonomic scope" value="Bacteria"/>
</dbReference>
<sequence length="94" mass="9656">MSDLDTWFDTVRTALDVAGVVNTAARDAVLDLTRDVAHDVARPAAPLTAFLAGVAVGRGASLPDVVARIRGLANQWTAAAEPSPAGNEPAEPPP</sequence>
<proteinExistence type="predicted"/>